<accession>A0ABV8FGY0</accession>
<dbReference type="EMBL" id="JBHSBC010000063">
    <property type="protein sequence ID" value="MFC3986650.1"/>
    <property type="molecule type" value="Genomic_DNA"/>
</dbReference>
<proteinExistence type="predicted"/>
<gene>
    <name evidence="1" type="ORF">ACFOYY_41420</name>
</gene>
<protein>
    <submittedName>
        <fullName evidence="1">Uncharacterized protein</fullName>
    </submittedName>
</protein>
<dbReference type="Proteomes" id="UP001595698">
    <property type="component" value="Unassembled WGS sequence"/>
</dbReference>
<comment type="caution">
    <text evidence="1">The sequence shown here is derived from an EMBL/GenBank/DDBJ whole genome shotgun (WGS) entry which is preliminary data.</text>
</comment>
<evidence type="ECO:0000313" key="1">
    <source>
        <dbReference type="EMBL" id="MFC3986650.1"/>
    </source>
</evidence>
<organism evidence="1 2">
    <name type="scientific">Streptosporangium jomthongense</name>
    <dbReference type="NCBI Taxonomy" id="1193683"/>
    <lineage>
        <taxon>Bacteria</taxon>
        <taxon>Bacillati</taxon>
        <taxon>Actinomycetota</taxon>
        <taxon>Actinomycetes</taxon>
        <taxon>Streptosporangiales</taxon>
        <taxon>Streptosporangiaceae</taxon>
        <taxon>Streptosporangium</taxon>
    </lineage>
</organism>
<sequence>MRVHVSVDGARTACGSDIPEHATVKAETVEWHLHTNCYNCAYRLWPSYAPPGYIRPANSGDFPIRRA</sequence>
<name>A0ABV8FGY0_9ACTN</name>
<evidence type="ECO:0000313" key="2">
    <source>
        <dbReference type="Proteomes" id="UP001595698"/>
    </source>
</evidence>
<dbReference type="RefSeq" id="WP_386197017.1">
    <property type="nucleotide sequence ID" value="NZ_JBHSBC010000063.1"/>
</dbReference>
<reference evidence="2" key="1">
    <citation type="journal article" date="2019" name="Int. J. Syst. Evol. Microbiol.">
        <title>The Global Catalogue of Microorganisms (GCM) 10K type strain sequencing project: providing services to taxonomists for standard genome sequencing and annotation.</title>
        <authorList>
            <consortium name="The Broad Institute Genomics Platform"/>
            <consortium name="The Broad Institute Genome Sequencing Center for Infectious Disease"/>
            <person name="Wu L."/>
            <person name="Ma J."/>
        </authorList>
    </citation>
    <scope>NUCLEOTIDE SEQUENCE [LARGE SCALE GENOMIC DNA]</scope>
    <source>
        <strain evidence="2">TBRC 7912</strain>
    </source>
</reference>
<keyword evidence="2" id="KW-1185">Reference proteome</keyword>